<dbReference type="PRINTS" id="PR01217">
    <property type="entry name" value="PRICHEXTENSN"/>
</dbReference>
<gene>
    <name evidence="3" type="ORF">WJX74_005360</name>
</gene>
<evidence type="ECO:0000313" key="4">
    <source>
        <dbReference type="Proteomes" id="UP001438707"/>
    </source>
</evidence>
<dbReference type="Proteomes" id="UP001438707">
    <property type="component" value="Unassembled WGS sequence"/>
</dbReference>
<dbReference type="EMBL" id="JALJOS010000017">
    <property type="protein sequence ID" value="KAK9827848.1"/>
    <property type="molecule type" value="Genomic_DNA"/>
</dbReference>
<keyword evidence="2" id="KW-0732">Signal</keyword>
<proteinExistence type="predicted"/>
<feature type="region of interest" description="Disordered" evidence="1">
    <location>
        <begin position="109"/>
        <end position="218"/>
    </location>
</feature>
<dbReference type="AlphaFoldDB" id="A0AAW1R2G8"/>
<accession>A0AAW1R2G8</accession>
<keyword evidence="4" id="KW-1185">Reference proteome</keyword>
<comment type="caution">
    <text evidence="3">The sequence shown here is derived from an EMBL/GenBank/DDBJ whole genome shotgun (WGS) entry which is preliminary data.</text>
</comment>
<evidence type="ECO:0000313" key="3">
    <source>
        <dbReference type="EMBL" id="KAK9827848.1"/>
    </source>
</evidence>
<evidence type="ECO:0000256" key="2">
    <source>
        <dbReference type="SAM" id="SignalP"/>
    </source>
</evidence>
<reference evidence="3 4" key="1">
    <citation type="journal article" date="2024" name="Nat. Commun.">
        <title>Phylogenomics reveals the evolutionary origins of lichenization in chlorophyte algae.</title>
        <authorList>
            <person name="Puginier C."/>
            <person name="Libourel C."/>
            <person name="Otte J."/>
            <person name="Skaloud P."/>
            <person name="Haon M."/>
            <person name="Grisel S."/>
            <person name="Petersen M."/>
            <person name="Berrin J.G."/>
            <person name="Delaux P.M."/>
            <person name="Dal Grande F."/>
            <person name="Keller J."/>
        </authorList>
    </citation>
    <scope>NUCLEOTIDE SEQUENCE [LARGE SCALE GENOMIC DNA]</scope>
    <source>
        <strain evidence="3 4">SAG 2145</strain>
    </source>
</reference>
<feature type="compositionally biased region" description="Pro residues" evidence="1">
    <location>
        <begin position="113"/>
        <end position="218"/>
    </location>
</feature>
<organism evidence="3 4">
    <name type="scientific">Apatococcus lobatus</name>
    <dbReference type="NCBI Taxonomy" id="904363"/>
    <lineage>
        <taxon>Eukaryota</taxon>
        <taxon>Viridiplantae</taxon>
        <taxon>Chlorophyta</taxon>
        <taxon>core chlorophytes</taxon>
        <taxon>Trebouxiophyceae</taxon>
        <taxon>Chlorellales</taxon>
        <taxon>Chlorellaceae</taxon>
        <taxon>Apatococcus</taxon>
    </lineage>
</organism>
<name>A0AAW1R2G8_9CHLO</name>
<protein>
    <submittedName>
        <fullName evidence="3">Uncharacterized protein</fullName>
    </submittedName>
</protein>
<feature type="signal peptide" evidence="2">
    <location>
        <begin position="1"/>
        <end position="26"/>
    </location>
</feature>
<sequence>MILKEPAKRCLFISVVWLAYVGLAAAATCGTQTYDPSQYDCVIYQGNQLALCPKSAPCACPTPAAQSVGGAPYGCYNPTQYHCTASQLAASHNGLVSGTGVSTAGSCTVSISAPPPPPRHLPSPPPPASPHRPPPLPPKPSPPPPSSFHPPPPSSPSPPPPSSPSPPPPSSPSPPPPSSPSPPPPSSPSPPPPSSPSPPPPSSPSPPPPSSPAPPPPFSCSSSTPCPSGCVDKTSDPANCGSCGNLCASGTCIGGSCSISEVVGFDDLQDKSPVLPGYSGLNWPGFQVVAGSDYAGDNPNPAGAAAVSLPNAAFVAAATSAPVTITSSTQPLFDVLTVSATTTYGNSGGYYLVFTGLHQGQQVGQVGQIVNPSSAVFFNLNFMNIDTLTIFINLPPDSNPFSGPKPVAGFTGGFFIDSLSVNLHG</sequence>
<evidence type="ECO:0000256" key="1">
    <source>
        <dbReference type="SAM" id="MobiDB-lite"/>
    </source>
</evidence>
<feature type="chain" id="PRO_5043351532" evidence="2">
    <location>
        <begin position="27"/>
        <end position="425"/>
    </location>
</feature>